<dbReference type="InterPro" id="IPR008936">
    <property type="entry name" value="Rho_GTPase_activation_prot"/>
</dbReference>
<dbReference type="EMBL" id="CAJZBQ010000036">
    <property type="protein sequence ID" value="CAG9324834.1"/>
    <property type="molecule type" value="Genomic_DNA"/>
</dbReference>
<proteinExistence type="predicted"/>
<organism evidence="1 2">
    <name type="scientific">Blepharisma stoltei</name>
    <dbReference type="NCBI Taxonomy" id="1481888"/>
    <lineage>
        <taxon>Eukaryota</taxon>
        <taxon>Sar</taxon>
        <taxon>Alveolata</taxon>
        <taxon>Ciliophora</taxon>
        <taxon>Postciliodesmatophora</taxon>
        <taxon>Heterotrichea</taxon>
        <taxon>Heterotrichida</taxon>
        <taxon>Blepharismidae</taxon>
        <taxon>Blepharisma</taxon>
    </lineage>
</organism>
<sequence>MQEGSVRQDAETWLRYLTSKTDKQLLDLSALNRLTNIITKNPEYKELFAALLIAALETERENHAIMVLHIINTIVYNFRLISKDTADAEFLGKILDLGLDVMERHLSRDWKEWENQLGKTLLEWKLNYKIENRLTPSICKLMERKEKEAVNLKDVHNTLLEVNEGFSEYLKVNTTEAVATHMLRVWEFSFRNAEPNKEPYRHQILNYTNAEGWQILINITRQYLVSMLTSENNKNLVFRNIGSDKLAIFPQVFVTMHAATFIESIVGACVRALVNLLKTSDTRAIIKSPQYKTYIVELISFFKYTLENMHSLSPYLSKFICEVCNIITEIKGTEDYWNELNGLLILKLLAPYVSNPVMAGIVEYADLNAVQLLTYTAKIIQHCWVGKQIENGDLSELVWLNEEIPKWKIELQRSFERMYRSRKGEPRTIALPKTLILYDLSQIKSKLKDFEWTKIHSPPKNVFKKPEVVISHTEGDEIEENIEIEEEINVEPVGSPTFKEPKLQELKPPDPLEDSTPSMQTIPAFLGFQASPNPKIVHTAPPDIFKTKNVEIIREETKETDKVIIVRDPELQQIKEEPEIVMQNQNLAQLWNISKYTQTNEFSVQGAFAQTEIKQVLQKSVQTEGEYSQNKPTQTDLDMDTLKMMQKFEVSKLALNKETYIDPNLIGRTDDEMYLKTQVEKLQAYQAEESERLRKINDFWANQFKEVKDENIRLKQKIKELEEMPRYKTDEEPPQGFETYRTFSHRVLREELVEKFLVRDENLLKKCDPYYYLGIDDGARTVRDHRSVDFDSERYKRREEERWKSIQTER</sequence>
<comment type="caution">
    <text evidence="1">The sequence shown here is derived from an EMBL/GenBank/DDBJ whole genome shotgun (WGS) entry which is preliminary data.</text>
</comment>
<keyword evidence="2" id="KW-1185">Reference proteome</keyword>
<gene>
    <name evidence="1" type="ORF">BSTOLATCC_MIC36611</name>
</gene>
<name>A0AAU9J9M0_9CILI</name>
<reference evidence="1" key="1">
    <citation type="submission" date="2021-09" db="EMBL/GenBank/DDBJ databases">
        <authorList>
            <consortium name="AG Swart"/>
            <person name="Singh M."/>
            <person name="Singh A."/>
            <person name="Seah K."/>
            <person name="Emmerich C."/>
        </authorList>
    </citation>
    <scope>NUCLEOTIDE SEQUENCE</scope>
    <source>
        <strain evidence="1">ATCC30299</strain>
    </source>
</reference>
<dbReference type="AlphaFoldDB" id="A0AAU9J9M0"/>
<evidence type="ECO:0000313" key="1">
    <source>
        <dbReference type="EMBL" id="CAG9324834.1"/>
    </source>
</evidence>
<protein>
    <submittedName>
        <fullName evidence="1">Uncharacterized protein</fullName>
    </submittedName>
</protein>
<evidence type="ECO:0000313" key="2">
    <source>
        <dbReference type="Proteomes" id="UP001162131"/>
    </source>
</evidence>
<dbReference type="Proteomes" id="UP001162131">
    <property type="component" value="Unassembled WGS sequence"/>
</dbReference>
<accession>A0AAU9J9M0</accession>
<dbReference type="SUPFAM" id="SSF48350">
    <property type="entry name" value="GTPase activation domain, GAP"/>
    <property type="match status" value="1"/>
</dbReference>